<evidence type="ECO:0000256" key="2">
    <source>
        <dbReference type="ARBA" id="ARBA00010617"/>
    </source>
</evidence>
<keyword evidence="6 14" id="KW-1133">Transmembrane helix</keyword>
<evidence type="ECO:0000256" key="14">
    <source>
        <dbReference type="SAM" id="Phobius"/>
    </source>
</evidence>
<comment type="similarity">
    <text evidence="2">Belongs to the cytochrome P450 family.</text>
</comment>
<dbReference type="InterPro" id="IPR050665">
    <property type="entry name" value="Cytochrome_P450_Monooxygen"/>
</dbReference>
<dbReference type="InterPro" id="IPR002401">
    <property type="entry name" value="Cyt_P450_E_grp-I"/>
</dbReference>
<proteinExistence type="inferred from homology"/>
<dbReference type="SUPFAM" id="SSF48264">
    <property type="entry name" value="Cytochrome P450"/>
    <property type="match status" value="1"/>
</dbReference>
<dbReference type="Gene3D" id="1.10.630.10">
    <property type="entry name" value="Cytochrome P450"/>
    <property type="match status" value="2"/>
</dbReference>
<dbReference type="GO" id="GO:0005506">
    <property type="term" value="F:iron ion binding"/>
    <property type="evidence" value="ECO:0007669"/>
    <property type="project" value="InterPro"/>
</dbReference>
<feature type="coiled-coil region" evidence="12">
    <location>
        <begin position="283"/>
        <end position="318"/>
    </location>
</feature>
<evidence type="ECO:0000256" key="5">
    <source>
        <dbReference type="ARBA" id="ARBA00022723"/>
    </source>
</evidence>
<keyword evidence="5 11" id="KW-0479">Metal-binding</keyword>
<accession>A0AAW2PSW9</accession>
<protein>
    <submittedName>
        <fullName evidence="16">Cytochrome</fullName>
    </submittedName>
</protein>
<name>A0AAW2PSW9_9LAMI</name>
<dbReference type="PROSITE" id="PS00086">
    <property type="entry name" value="CYTOCHROME_P450"/>
    <property type="match status" value="1"/>
</dbReference>
<dbReference type="InterPro" id="IPR035892">
    <property type="entry name" value="C2_domain_sf"/>
</dbReference>
<evidence type="ECO:0000256" key="11">
    <source>
        <dbReference type="PIRSR" id="PIRSR602401-1"/>
    </source>
</evidence>
<dbReference type="PRINTS" id="PR00385">
    <property type="entry name" value="P450"/>
</dbReference>
<feature type="region of interest" description="Disordered" evidence="13">
    <location>
        <begin position="665"/>
        <end position="706"/>
    </location>
</feature>
<dbReference type="SMART" id="SM00239">
    <property type="entry name" value="C2"/>
    <property type="match status" value="1"/>
</dbReference>
<dbReference type="CDD" id="cd04051">
    <property type="entry name" value="C2_SRC2_like"/>
    <property type="match status" value="1"/>
</dbReference>
<reference evidence="16" key="1">
    <citation type="submission" date="2020-06" db="EMBL/GenBank/DDBJ databases">
        <authorList>
            <person name="Li T."/>
            <person name="Hu X."/>
            <person name="Zhang T."/>
            <person name="Song X."/>
            <person name="Zhang H."/>
            <person name="Dai N."/>
            <person name="Sheng W."/>
            <person name="Hou X."/>
            <person name="Wei L."/>
        </authorList>
    </citation>
    <scope>NUCLEOTIDE SEQUENCE</scope>
    <source>
        <strain evidence="16">G01</strain>
        <tissue evidence="16">Leaf</tissue>
    </source>
</reference>
<dbReference type="GO" id="GO:0016705">
    <property type="term" value="F:oxidoreductase activity, acting on paired donors, with incorporation or reduction of molecular oxygen"/>
    <property type="evidence" value="ECO:0007669"/>
    <property type="project" value="InterPro"/>
</dbReference>
<gene>
    <name evidence="16" type="ORF">Sangu_0757700</name>
</gene>
<evidence type="ECO:0000256" key="1">
    <source>
        <dbReference type="ARBA" id="ARBA00004167"/>
    </source>
</evidence>
<dbReference type="InterPro" id="IPR001128">
    <property type="entry name" value="Cyt_P450"/>
</dbReference>
<evidence type="ECO:0000256" key="9">
    <source>
        <dbReference type="ARBA" id="ARBA00023033"/>
    </source>
</evidence>
<evidence type="ECO:0000256" key="7">
    <source>
        <dbReference type="ARBA" id="ARBA00023002"/>
    </source>
</evidence>
<dbReference type="PANTHER" id="PTHR24282">
    <property type="entry name" value="CYTOCHROME P450 FAMILY MEMBER"/>
    <property type="match status" value="1"/>
</dbReference>
<dbReference type="PRINTS" id="PR00463">
    <property type="entry name" value="EP450I"/>
</dbReference>
<dbReference type="InterPro" id="IPR036396">
    <property type="entry name" value="Cyt_P450_sf"/>
</dbReference>
<comment type="caution">
    <text evidence="16">The sequence shown here is derived from an EMBL/GenBank/DDBJ whole genome shotgun (WGS) entry which is preliminary data.</text>
</comment>
<evidence type="ECO:0000313" key="16">
    <source>
        <dbReference type="EMBL" id="KAL0359083.1"/>
    </source>
</evidence>
<dbReference type="InterPro" id="IPR000008">
    <property type="entry name" value="C2_dom"/>
</dbReference>
<feature type="binding site" description="axial binding residue" evidence="11">
    <location>
        <position position="447"/>
    </location>
    <ligand>
        <name>heme</name>
        <dbReference type="ChEBI" id="CHEBI:30413"/>
    </ligand>
    <ligandPart>
        <name>Fe</name>
        <dbReference type="ChEBI" id="CHEBI:18248"/>
    </ligandPart>
</feature>
<feature type="domain" description="C2" evidence="15">
    <location>
        <begin position="501"/>
        <end position="625"/>
    </location>
</feature>
<feature type="compositionally biased region" description="Basic and acidic residues" evidence="13">
    <location>
        <begin position="670"/>
        <end position="686"/>
    </location>
</feature>
<evidence type="ECO:0000259" key="15">
    <source>
        <dbReference type="PROSITE" id="PS50004"/>
    </source>
</evidence>
<evidence type="ECO:0000256" key="3">
    <source>
        <dbReference type="ARBA" id="ARBA00022617"/>
    </source>
</evidence>
<sequence length="749" mass="83805">MKALLLPLLVLVLAVLFLTNKHGLVVVVFVPGLPLLYLLEIVWVKPWRIRRKLQAQGIKGPKPWLVYGNVWEMQKIQESAKQKNSGKNDGDEFVAHDYTSTLFPYFEHWRRQYGPIYTYSTGNKQHLYVNHPELVKELNHCISSDLGKPSYVTKRLAPMLGNGILRSNGHIWAQQRKIVAPEFFMDKVKGMVGLMVESAESLTKKWEGCIESQGGKMAEIKAEEDLRSVSGDVISKACFGSSYLKGKEIFSKLRTLQKAISKQSFLFGSHAFRLIPTGQQKKIEQLEKEIETLIWEVVKERERECQEENKDLLQLILEGAITSEVGKDSSKRFIVDNCKNIYFAGHESTAVAASWCLMLLALHPQWQARIRDEMAQVCGDTSGGLDAESVNKLKTVTMVIKEVLRLDPDIWGPDVNEFNPERFANGTARACKLPQVYVPFGLGPRLCLGRNFALVQLKIVIALIVSKFTLCLSPKYRHSPAYRMIVEPGQGLVQQKTIPSNLQHTFISLALSKQMAKLRVEVCLISARGLRRTSSLWRLQWFAVGWINTNDKYCTTVDAYGSTNPVWKTKFSMSIDASDSAFQDLALHVEFYSRGPVFLRERLLGTTTVVLKELLDKYYGKSEVLGHVEEVGSFQLRKKNSDKPQGIVDVSIRISERNEECGATYPGGKDMFRPTDRRGGTERAAETDNLTQSIAAPPGHRPGHGFATGLSAEALAAGAMIFGDDFLSGFEFSGHLGDAGVSISTDPPL</sequence>
<dbReference type="GO" id="GO:0020037">
    <property type="term" value="F:heme binding"/>
    <property type="evidence" value="ECO:0007669"/>
    <property type="project" value="InterPro"/>
</dbReference>
<organism evidence="16">
    <name type="scientific">Sesamum angustifolium</name>
    <dbReference type="NCBI Taxonomy" id="2727405"/>
    <lineage>
        <taxon>Eukaryota</taxon>
        <taxon>Viridiplantae</taxon>
        <taxon>Streptophyta</taxon>
        <taxon>Embryophyta</taxon>
        <taxon>Tracheophyta</taxon>
        <taxon>Spermatophyta</taxon>
        <taxon>Magnoliopsida</taxon>
        <taxon>eudicotyledons</taxon>
        <taxon>Gunneridae</taxon>
        <taxon>Pentapetalae</taxon>
        <taxon>asterids</taxon>
        <taxon>lamiids</taxon>
        <taxon>Lamiales</taxon>
        <taxon>Pedaliaceae</taxon>
        <taxon>Sesamum</taxon>
    </lineage>
</organism>
<keyword evidence="4 14" id="KW-0812">Transmembrane</keyword>
<dbReference type="EMBL" id="JACGWK010000004">
    <property type="protein sequence ID" value="KAL0359083.1"/>
    <property type="molecule type" value="Genomic_DNA"/>
</dbReference>
<dbReference type="InterPro" id="IPR017972">
    <property type="entry name" value="Cyt_P450_CS"/>
</dbReference>
<dbReference type="InterPro" id="IPR044750">
    <property type="entry name" value="C2_SRC2/BAP"/>
</dbReference>
<feature type="transmembrane region" description="Helical" evidence="14">
    <location>
        <begin position="24"/>
        <end position="44"/>
    </location>
</feature>
<evidence type="ECO:0000256" key="6">
    <source>
        <dbReference type="ARBA" id="ARBA00022989"/>
    </source>
</evidence>
<comment type="subcellular location">
    <subcellularLocation>
        <location evidence="1">Membrane</location>
        <topology evidence="1">Single-pass membrane protein</topology>
    </subcellularLocation>
</comment>
<dbReference type="GO" id="GO:0016020">
    <property type="term" value="C:membrane"/>
    <property type="evidence" value="ECO:0007669"/>
    <property type="project" value="UniProtKB-SubCell"/>
</dbReference>
<comment type="cofactor">
    <cofactor evidence="11">
        <name>heme</name>
        <dbReference type="ChEBI" id="CHEBI:30413"/>
    </cofactor>
</comment>
<dbReference type="GO" id="GO:0006952">
    <property type="term" value="P:defense response"/>
    <property type="evidence" value="ECO:0007669"/>
    <property type="project" value="InterPro"/>
</dbReference>
<keyword evidence="10 14" id="KW-0472">Membrane</keyword>
<dbReference type="Pfam" id="PF00168">
    <property type="entry name" value="C2"/>
    <property type="match status" value="1"/>
</dbReference>
<evidence type="ECO:0000256" key="13">
    <source>
        <dbReference type="SAM" id="MobiDB-lite"/>
    </source>
</evidence>
<keyword evidence="8 11" id="KW-0408">Iron</keyword>
<dbReference type="GO" id="GO:0004497">
    <property type="term" value="F:monooxygenase activity"/>
    <property type="evidence" value="ECO:0007669"/>
    <property type="project" value="UniProtKB-KW"/>
</dbReference>
<dbReference type="PANTHER" id="PTHR24282:SF36">
    <property type="entry name" value="CYTOCHROME P450 714A1-RELATED"/>
    <property type="match status" value="1"/>
</dbReference>
<keyword evidence="7" id="KW-0560">Oxidoreductase</keyword>
<dbReference type="PROSITE" id="PS50004">
    <property type="entry name" value="C2"/>
    <property type="match status" value="1"/>
</dbReference>
<reference evidence="16" key="2">
    <citation type="journal article" date="2024" name="Plant">
        <title>Genomic evolution and insights into agronomic trait innovations of Sesamum species.</title>
        <authorList>
            <person name="Miao H."/>
            <person name="Wang L."/>
            <person name="Qu L."/>
            <person name="Liu H."/>
            <person name="Sun Y."/>
            <person name="Le M."/>
            <person name="Wang Q."/>
            <person name="Wei S."/>
            <person name="Zheng Y."/>
            <person name="Lin W."/>
            <person name="Duan Y."/>
            <person name="Cao H."/>
            <person name="Xiong S."/>
            <person name="Wang X."/>
            <person name="Wei L."/>
            <person name="Li C."/>
            <person name="Ma Q."/>
            <person name="Ju M."/>
            <person name="Zhao R."/>
            <person name="Li G."/>
            <person name="Mu C."/>
            <person name="Tian Q."/>
            <person name="Mei H."/>
            <person name="Zhang T."/>
            <person name="Gao T."/>
            <person name="Zhang H."/>
        </authorList>
    </citation>
    <scope>NUCLEOTIDE SEQUENCE</scope>
    <source>
        <strain evidence="16">G01</strain>
    </source>
</reference>
<dbReference type="Pfam" id="PF00067">
    <property type="entry name" value="p450"/>
    <property type="match status" value="1"/>
</dbReference>
<keyword evidence="9" id="KW-0503">Monooxygenase</keyword>
<evidence type="ECO:0000256" key="12">
    <source>
        <dbReference type="SAM" id="Coils"/>
    </source>
</evidence>
<dbReference type="SUPFAM" id="SSF49562">
    <property type="entry name" value="C2 domain (Calcium/lipid-binding domain, CaLB)"/>
    <property type="match status" value="1"/>
</dbReference>
<evidence type="ECO:0000256" key="4">
    <source>
        <dbReference type="ARBA" id="ARBA00022692"/>
    </source>
</evidence>
<evidence type="ECO:0000256" key="10">
    <source>
        <dbReference type="ARBA" id="ARBA00023136"/>
    </source>
</evidence>
<dbReference type="AlphaFoldDB" id="A0AAW2PSW9"/>
<keyword evidence="3 11" id="KW-0349">Heme</keyword>
<dbReference type="Gene3D" id="2.60.40.150">
    <property type="entry name" value="C2 domain"/>
    <property type="match status" value="1"/>
</dbReference>
<keyword evidence="12" id="KW-0175">Coiled coil</keyword>
<evidence type="ECO:0000256" key="8">
    <source>
        <dbReference type="ARBA" id="ARBA00023004"/>
    </source>
</evidence>